<keyword evidence="2" id="KW-0902">Two-component regulatory system</keyword>
<dbReference type="Gene3D" id="6.10.250.690">
    <property type="match status" value="1"/>
</dbReference>
<keyword evidence="1" id="KW-0597">Phosphoprotein</keyword>
<dbReference type="EMBL" id="BRXS01000002">
    <property type="protein sequence ID" value="GLC24531.1"/>
    <property type="molecule type" value="Genomic_DNA"/>
</dbReference>
<proteinExistence type="predicted"/>
<dbReference type="Proteomes" id="UP001161325">
    <property type="component" value="Unassembled WGS sequence"/>
</dbReference>
<evidence type="ECO:0000256" key="7">
    <source>
        <dbReference type="PROSITE-ProRule" id="PRU01091"/>
    </source>
</evidence>
<dbReference type="SMART" id="SM00448">
    <property type="entry name" value="REC"/>
    <property type="match status" value="1"/>
</dbReference>
<evidence type="ECO:0000259" key="9">
    <source>
        <dbReference type="PROSITE" id="PS51755"/>
    </source>
</evidence>
<feature type="domain" description="Response regulatory" evidence="8">
    <location>
        <begin position="13"/>
        <end position="127"/>
    </location>
</feature>
<evidence type="ECO:0000256" key="6">
    <source>
        <dbReference type="PROSITE-ProRule" id="PRU00169"/>
    </source>
</evidence>
<dbReference type="Pfam" id="PF00486">
    <property type="entry name" value="Trans_reg_C"/>
    <property type="match status" value="1"/>
</dbReference>
<dbReference type="GO" id="GO:0006355">
    <property type="term" value="P:regulation of DNA-templated transcription"/>
    <property type="evidence" value="ECO:0007669"/>
    <property type="project" value="InterPro"/>
</dbReference>
<gene>
    <name evidence="10" type="primary">kdpE_2</name>
    <name evidence="10" type="ORF">rosag_10440</name>
</gene>
<evidence type="ECO:0000256" key="1">
    <source>
        <dbReference type="ARBA" id="ARBA00022553"/>
    </source>
</evidence>
<dbReference type="InterPro" id="IPR001867">
    <property type="entry name" value="OmpR/PhoB-type_DNA-bd"/>
</dbReference>
<comment type="caution">
    <text evidence="6">Lacks conserved residue(s) required for the propagation of feature annotation.</text>
</comment>
<evidence type="ECO:0000256" key="2">
    <source>
        <dbReference type="ARBA" id="ARBA00023012"/>
    </source>
</evidence>
<keyword evidence="3" id="KW-0805">Transcription regulation</keyword>
<dbReference type="PANTHER" id="PTHR48111">
    <property type="entry name" value="REGULATOR OF RPOS"/>
    <property type="match status" value="1"/>
</dbReference>
<dbReference type="SMART" id="SM00862">
    <property type="entry name" value="Trans_reg_C"/>
    <property type="match status" value="1"/>
</dbReference>
<reference evidence="10" key="1">
    <citation type="submission" date="2022-08" db="EMBL/GenBank/DDBJ databases">
        <title>Draft genome sequencing of Roseisolibacter agri AW1220.</title>
        <authorList>
            <person name="Tobiishi Y."/>
            <person name="Tonouchi A."/>
        </authorList>
    </citation>
    <scope>NUCLEOTIDE SEQUENCE</scope>
    <source>
        <strain evidence="10">AW1220</strain>
    </source>
</reference>
<dbReference type="PANTHER" id="PTHR48111:SF1">
    <property type="entry name" value="TWO-COMPONENT RESPONSE REGULATOR ORR33"/>
    <property type="match status" value="1"/>
</dbReference>
<dbReference type="Gene3D" id="1.10.10.10">
    <property type="entry name" value="Winged helix-like DNA-binding domain superfamily/Winged helix DNA-binding domain"/>
    <property type="match status" value="1"/>
</dbReference>
<dbReference type="AlphaFoldDB" id="A0AA37Q914"/>
<dbReference type="SUPFAM" id="SSF52172">
    <property type="entry name" value="CheY-like"/>
    <property type="match status" value="1"/>
</dbReference>
<dbReference type="InterPro" id="IPR039420">
    <property type="entry name" value="WalR-like"/>
</dbReference>
<evidence type="ECO:0000256" key="4">
    <source>
        <dbReference type="ARBA" id="ARBA00023125"/>
    </source>
</evidence>
<dbReference type="SUPFAM" id="SSF46894">
    <property type="entry name" value="C-terminal effector domain of the bipartite response regulators"/>
    <property type="match status" value="1"/>
</dbReference>
<dbReference type="PROSITE" id="PS51755">
    <property type="entry name" value="OMPR_PHOB"/>
    <property type="match status" value="1"/>
</dbReference>
<dbReference type="GO" id="GO:0000156">
    <property type="term" value="F:phosphorelay response regulator activity"/>
    <property type="evidence" value="ECO:0007669"/>
    <property type="project" value="TreeGrafter"/>
</dbReference>
<dbReference type="InterPro" id="IPR016032">
    <property type="entry name" value="Sig_transdc_resp-reg_C-effctor"/>
</dbReference>
<dbReference type="GO" id="GO:0005829">
    <property type="term" value="C:cytosol"/>
    <property type="evidence" value="ECO:0007669"/>
    <property type="project" value="TreeGrafter"/>
</dbReference>
<dbReference type="GO" id="GO:0000976">
    <property type="term" value="F:transcription cis-regulatory region binding"/>
    <property type="evidence" value="ECO:0007669"/>
    <property type="project" value="TreeGrafter"/>
</dbReference>
<comment type="caution">
    <text evidence="10">The sequence shown here is derived from an EMBL/GenBank/DDBJ whole genome shotgun (WGS) entry which is preliminary data.</text>
</comment>
<feature type="DNA-binding region" description="OmpR/PhoB-type" evidence="7">
    <location>
        <begin position="143"/>
        <end position="242"/>
    </location>
</feature>
<dbReference type="InterPro" id="IPR001789">
    <property type="entry name" value="Sig_transdc_resp-reg_receiver"/>
</dbReference>
<protein>
    <submittedName>
        <fullName evidence="10">DNA-binding response regulator</fullName>
    </submittedName>
</protein>
<dbReference type="Pfam" id="PF00072">
    <property type="entry name" value="Response_reg"/>
    <property type="match status" value="1"/>
</dbReference>
<sequence length="242" mass="26358">MLHVLAALPAMLHALIVDSDTPHALLLAHHLERAGYRARVEPAGEAALAAACERRPDVVVTELALPDLDGVTLLHLLRDARALPAALVVSRSDALDDKLAAFDAGADDYVVKPCAWAELLARVGAVVRRRDGMRADAAPADLAASPMLGGWTVDPDARCARRHGMAVPLRPKEFALLQTLWERRGRVVTRAELLSAVWGYAPDTTTRTVDSHIFALRRKLEPVPERPRYIVTVSRAGYRLVA</sequence>
<accession>A0AA37Q914</accession>
<evidence type="ECO:0000259" key="8">
    <source>
        <dbReference type="PROSITE" id="PS50110"/>
    </source>
</evidence>
<evidence type="ECO:0000313" key="10">
    <source>
        <dbReference type="EMBL" id="GLC24531.1"/>
    </source>
</evidence>
<organism evidence="10 11">
    <name type="scientific">Roseisolibacter agri</name>
    <dbReference type="NCBI Taxonomy" id="2014610"/>
    <lineage>
        <taxon>Bacteria</taxon>
        <taxon>Pseudomonadati</taxon>
        <taxon>Gemmatimonadota</taxon>
        <taxon>Gemmatimonadia</taxon>
        <taxon>Gemmatimonadales</taxon>
        <taxon>Gemmatimonadaceae</taxon>
        <taxon>Roseisolibacter</taxon>
    </lineage>
</organism>
<dbReference type="InterPro" id="IPR011006">
    <property type="entry name" value="CheY-like_superfamily"/>
</dbReference>
<dbReference type="GO" id="GO:0032993">
    <property type="term" value="C:protein-DNA complex"/>
    <property type="evidence" value="ECO:0007669"/>
    <property type="project" value="TreeGrafter"/>
</dbReference>
<feature type="domain" description="OmpR/PhoB-type" evidence="9">
    <location>
        <begin position="143"/>
        <end position="242"/>
    </location>
</feature>
<name>A0AA37Q914_9BACT</name>
<dbReference type="PROSITE" id="PS50110">
    <property type="entry name" value="RESPONSE_REGULATORY"/>
    <property type="match status" value="1"/>
</dbReference>
<dbReference type="Gene3D" id="3.40.50.2300">
    <property type="match status" value="1"/>
</dbReference>
<dbReference type="CDD" id="cd00383">
    <property type="entry name" value="trans_reg_C"/>
    <property type="match status" value="1"/>
</dbReference>
<keyword evidence="4 7" id="KW-0238">DNA-binding</keyword>
<evidence type="ECO:0000256" key="5">
    <source>
        <dbReference type="ARBA" id="ARBA00023163"/>
    </source>
</evidence>
<dbReference type="InterPro" id="IPR036388">
    <property type="entry name" value="WH-like_DNA-bd_sf"/>
</dbReference>
<keyword evidence="5" id="KW-0804">Transcription</keyword>
<evidence type="ECO:0000256" key="3">
    <source>
        <dbReference type="ARBA" id="ARBA00023015"/>
    </source>
</evidence>
<keyword evidence="11" id="KW-1185">Reference proteome</keyword>
<evidence type="ECO:0000313" key="11">
    <source>
        <dbReference type="Proteomes" id="UP001161325"/>
    </source>
</evidence>